<gene>
    <name evidence="2" type="ORF">E3O19_12700</name>
</gene>
<accession>A0A4R8WRT7</accession>
<dbReference type="RefSeq" id="WP_134568148.1">
    <property type="nucleotide sequence ID" value="NZ_SOFP01000057.1"/>
</dbReference>
<dbReference type="EMBL" id="SOFP01000057">
    <property type="protein sequence ID" value="TFC13052.1"/>
    <property type="molecule type" value="Genomic_DNA"/>
</dbReference>
<evidence type="ECO:0000256" key="1">
    <source>
        <dbReference type="SAM" id="MobiDB-lite"/>
    </source>
</evidence>
<evidence type="ECO:0000313" key="2">
    <source>
        <dbReference type="EMBL" id="TFC13052.1"/>
    </source>
</evidence>
<name>A0A4R8WRT7_9MICO</name>
<evidence type="ECO:0008006" key="4">
    <source>
        <dbReference type="Google" id="ProtNLM"/>
    </source>
</evidence>
<dbReference type="Proteomes" id="UP000298412">
    <property type="component" value="Unassembled WGS sequence"/>
</dbReference>
<feature type="compositionally biased region" description="Basic residues" evidence="1">
    <location>
        <begin position="1"/>
        <end position="11"/>
    </location>
</feature>
<evidence type="ECO:0000313" key="3">
    <source>
        <dbReference type="Proteomes" id="UP000298412"/>
    </source>
</evidence>
<keyword evidence="3" id="KW-1185">Reference proteome</keyword>
<protein>
    <recommendedName>
        <fullName evidence="4">ATP/GTP-binding protein</fullName>
    </recommendedName>
</protein>
<dbReference type="AlphaFoldDB" id="A0A4R8WRT7"/>
<reference evidence="2 3" key="1">
    <citation type="submission" date="2019-03" db="EMBL/GenBank/DDBJ databases">
        <title>Genomics of glacier-inhabiting Cryobacterium strains.</title>
        <authorList>
            <person name="Liu Q."/>
            <person name="Xin Y.-H."/>
        </authorList>
    </citation>
    <scope>NUCLEOTIDE SEQUENCE [LARGE SCALE GENOMIC DNA]</scope>
    <source>
        <strain evidence="2 3">MDT1-3</strain>
    </source>
</reference>
<dbReference type="OrthoDB" id="3381577at2"/>
<feature type="region of interest" description="Disordered" evidence="1">
    <location>
        <begin position="1"/>
        <end position="23"/>
    </location>
</feature>
<comment type="caution">
    <text evidence="2">The sequence shown here is derived from an EMBL/GenBank/DDBJ whole genome shotgun (WGS) entry which is preliminary data.</text>
</comment>
<sequence>MPRTNRPRGHRSGSGEFGEGDGLDRLRAGWRRTETRRDGLWTVQPVDAARAGKSYICPGCNLEIEPGRAHLVAWRGDGLMGEAADLAARRHWHAHCWKIK</sequence>
<organism evidence="2 3">
    <name type="scientific">Cryobacterium algoritolerans</name>
    <dbReference type="NCBI Taxonomy" id="1259184"/>
    <lineage>
        <taxon>Bacteria</taxon>
        <taxon>Bacillati</taxon>
        <taxon>Actinomycetota</taxon>
        <taxon>Actinomycetes</taxon>
        <taxon>Micrococcales</taxon>
        <taxon>Microbacteriaceae</taxon>
        <taxon>Cryobacterium</taxon>
    </lineage>
</organism>
<proteinExistence type="predicted"/>